<gene>
    <name evidence="1" type="ORF">C811_01529</name>
</gene>
<protein>
    <submittedName>
        <fullName evidence="1">Uncharacterized protein</fullName>
    </submittedName>
</protein>
<name>R9KY13_9ACTN</name>
<dbReference type="OrthoDB" id="9802430at2"/>
<evidence type="ECO:0000313" key="2">
    <source>
        <dbReference type="Proteomes" id="UP000014204"/>
    </source>
</evidence>
<dbReference type="HOGENOM" id="CLU_164696_1_0_11"/>
<dbReference type="Proteomes" id="UP000014204">
    <property type="component" value="Unassembled WGS sequence"/>
</dbReference>
<proteinExistence type="predicted"/>
<comment type="caution">
    <text evidence="1">The sequence shown here is derived from an EMBL/GenBank/DDBJ whole genome shotgun (WGS) entry which is preliminary data.</text>
</comment>
<evidence type="ECO:0000313" key="1">
    <source>
        <dbReference type="EMBL" id="EOS51111.1"/>
    </source>
</evidence>
<dbReference type="STRING" id="1235794.C811_01529"/>
<dbReference type="AlphaFoldDB" id="R9KY13"/>
<dbReference type="RefSeq" id="WP_016309729.1">
    <property type="nucleotide sequence ID" value="NZ_KE159646.1"/>
</dbReference>
<accession>R9KY13</accession>
<dbReference type="eggNOG" id="ENOG5032NT1">
    <property type="taxonomic scope" value="Bacteria"/>
</dbReference>
<keyword evidence="2" id="KW-1185">Reference proteome</keyword>
<dbReference type="GeneID" id="82191010"/>
<sequence>MTAFKELVEADRSRVFLSPDDFGEEHTVDDVLLTCVLDTDVRSTRAPELGVESGDVRLFAAAEEIGQRREAGDVMDVDGSLYTITSWQEDMGVAQVSLSSARSAY</sequence>
<organism evidence="1 2">
    <name type="scientific">Adlercreutzia caecimuris B7</name>
    <dbReference type="NCBI Taxonomy" id="1235794"/>
    <lineage>
        <taxon>Bacteria</taxon>
        <taxon>Bacillati</taxon>
        <taxon>Actinomycetota</taxon>
        <taxon>Coriobacteriia</taxon>
        <taxon>Eggerthellales</taxon>
        <taxon>Eggerthellaceae</taxon>
        <taxon>Adlercreutzia</taxon>
    </lineage>
</organism>
<reference evidence="1 2" key="1">
    <citation type="submission" date="2013-04" db="EMBL/GenBank/DDBJ databases">
        <title>The Genome Sequence of Enterorhabdus caecimuris B7.</title>
        <authorList>
            <consortium name="The Broad Institute Genomics Platform"/>
            <consortium name="The Broad Institute Genome Sequencing Center for Infectious Disease"/>
            <person name="Earl A."/>
            <person name="Xavier R."/>
            <person name="Elson C."/>
            <person name="Duck W."/>
            <person name="Walker B."/>
            <person name="Young S."/>
            <person name="Zeng Q."/>
            <person name="Gargeya S."/>
            <person name="Fitzgerald M."/>
            <person name="Haas B."/>
            <person name="Abouelleil A."/>
            <person name="Allen A.W."/>
            <person name="Alvarado L."/>
            <person name="Arachchi H.M."/>
            <person name="Berlin A.M."/>
            <person name="Chapman S.B."/>
            <person name="Gainer-Dewar J."/>
            <person name="Goldberg J."/>
            <person name="Griggs A."/>
            <person name="Gujja S."/>
            <person name="Hansen M."/>
            <person name="Howarth C."/>
            <person name="Imamovic A."/>
            <person name="Ireland A."/>
            <person name="Larimer J."/>
            <person name="McCowan C."/>
            <person name="Murphy C."/>
            <person name="Pearson M."/>
            <person name="Poon T.W."/>
            <person name="Priest M."/>
            <person name="Roberts A."/>
            <person name="Saif S."/>
            <person name="Shea T."/>
            <person name="Sisk P."/>
            <person name="Sykes S."/>
            <person name="Wortman J."/>
            <person name="Nusbaum C."/>
            <person name="Birren B."/>
        </authorList>
    </citation>
    <scope>NUCLEOTIDE SEQUENCE [LARGE SCALE GENOMIC DNA]</scope>
    <source>
        <strain evidence="1 2">B7</strain>
    </source>
</reference>
<dbReference type="EMBL" id="ASSY01000008">
    <property type="protein sequence ID" value="EOS51111.1"/>
    <property type="molecule type" value="Genomic_DNA"/>
</dbReference>